<dbReference type="AlphaFoldDB" id="A0A423H011"/>
<organism evidence="1 2">
    <name type="scientific">Pseudomonas brassicacearum</name>
    <dbReference type="NCBI Taxonomy" id="930166"/>
    <lineage>
        <taxon>Bacteria</taxon>
        <taxon>Pseudomonadati</taxon>
        <taxon>Pseudomonadota</taxon>
        <taxon>Gammaproteobacteria</taxon>
        <taxon>Pseudomonadales</taxon>
        <taxon>Pseudomonadaceae</taxon>
        <taxon>Pseudomonas</taxon>
    </lineage>
</organism>
<evidence type="ECO:0000313" key="2">
    <source>
        <dbReference type="Proteomes" id="UP000284684"/>
    </source>
</evidence>
<dbReference type="InterPro" id="IPR045646">
    <property type="entry name" value="DUF6402"/>
</dbReference>
<dbReference type="RefSeq" id="WP_123581127.1">
    <property type="nucleotide sequence ID" value="NZ_MOBI01000004.1"/>
</dbReference>
<name>A0A423H011_9PSED</name>
<gene>
    <name evidence="1" type="ORF">BK658_03725</name>
</gene>
<dbReference type="EMBL" id="MOBI01000004">
    <property type="protein sequence ID" value="RON03972.1"/>
    <property type="molecule type" value="Genomic_DNA"/>
</dbReference>
<dbReference type="Proteomes" id="UP000284684">
    <property type="component" value="Unassembled WGS sequence"/>
</dbReference>
<accession>A0A423H011</accession>
<dbReference type="Pfam" id="PF19940">
    <property type="entry name" value="DUF6402"/>
    <property type="match status" value="1"/>
</dbReference>
<sequence length="310" mass="34729">MTNTAVTANMTPASNKAGQCAIAKRKFGISDIPAAMDKMKWPTSAALMRRWFNGNPWPTPDGGMDEVTKNHGKEIPQEYVDDSIVKMSWLLTFERVKKDYDYLKSMWNSPNGQKQIRAAVLKKFKDQPDGKYPVAFGSAREAENFGYSNTVSVTMGQWRIDVLDDLRGALANFNLRAISEGDVIVVSKKIEFQVKRLGFYVEDSYDFGDGSDFISRPLGFWNFDGTVIPPEAVARNMSINSNQTAMMETGALNPADVAEVFKELEGTRFYLIQNSDFVEYRQCHGKGGDFRVLSDIKYETIAPTTIVISS</sequence>
<protein>
    <submittedName>
        <fullName evidence="1">Uncharacterized protein</fullName>
    </submittedName>
</protein>
<reference evidence="1 2" key="1">
    <citation type="submission" date="2016-10" db="EMBL/GenBank/DDBJ databases">
        <title>Comparative genome analysis of multiple Pseudomonas spp. focuses on biocontrol and plant growth promoting traits.</title>
        <authorList>
            <person name="Tao X.-Y."/>
            <person name="Taylor C.G."/>
        </authorList>
    </citation>
    <scope>NUCLEOTIDE SEQUENCE [LARGE SCALE GENOMIC DNA]</scope>
    <source>
        <strain evidence="1 2">37D10</strain>
    </source>
</reference>
<proteinExistence type="predicted"/>
<comment type="caution">
    <text evidence="1">The sequence shown here is derived from an EMBL/GenBank/DDBJ whole genome shotgun (WGS) entry which is preliminary data.</text>
</comment>
<evidence type="ECO:0000313" key="1">
    <source>
        <dbReference type="EMBL" id="RON03972.1"/>
    </source>
</evidence>